<feature type="compositionally biased region" description="Low complexity" evidence="1">
    <location>
        <begin position="68"/>
        <end position="79"/>
    </location>
</feature>
<evidence type="ECO:0000313" key="3">
    <source>
        <dbReference type="Proteomes" id="UP000652219"/>
    </source>
</evidence>
<protein>
    <submittedName>
        <fullName evidence="2">Uncharacterized protein</fullName>
    </submittedName>
</protein>
<sequence length="140" mass="15493">MVTKVLDYEGKRAPSATPVIATLEELQLHHHPLGVKRRRTETLMGARITRGLSASEYDSLAGSDRRSSSPGLSSAPTTLANEWEQAPPTSFLLMGHERSRHLASSRRRRKQVKLQLSAGSTSFEAFFCVGLVVHPRWDAV</sequence>
<dbReference type="EMBL" id="WIGN01000236">
    <property type="protein sequence ID" value="KAF6803505.1"/>
    <property type="molecule type" value="Genomic_DNA"/>
</dbReference>
<proteinExistence type="predicted"/>
<accession>A0A8H6IZT5</accession>
<reference evidence="2 3" key="1">
    <citation type="journal article" date="2020" name="Phytopathology">
        <title>Genome Sequence Resources of Colletotrichum truncatum, C. plurivorum, C. musicola, and C. sojae: Four Species Pathogenic to Soybean (Glycine max).</title>
        <authorList>
            <person name="Rogerio F."/>
            <person name="Boufleur T.R."/>
            <person name="Ciampi-Guillardi M."/>
            <person name="Sukno S.A."/>
            <person name="Thon M.R."/>
            <person name="Massola Junior N.S."/>
            <person name="Baroncelli R."/>
        </authorList>
    </citation>
    <scope>NUCLEOTIDE SEQUENCE [LARGE SCALE GENOMIC DNA]</scope>
    <source>
        <strain evidence="2 3">LFN0009</strain>
    </source>
</reference>
<dbReference type="AlphaFoldDB" id="A0A8H6IZT5"/>
<evidence type="ECO:0000313" key="2">
    <source>
        <dbReference type="EMBL" id="KAF6803505.1"/>
    </source>
</evidence>
<keyword evidence="3" id="KW-1185">Reference proteome</keyword>
<organism evidence="2 3">
    <name type="scientific">Colletotrichum sojae</name>
    <dbReference type="NCBI Taxonomy" id="2175907"/>
    <lineage>
        <taxon>Eukaryota</taxon>
        <taxon>Fungi</taxon>
        <taxon>Dikarya</taxon>
        <taxon>Ascomycota</taxon>
        <taxon>Pezizomycotina</taxon>
        <taxon>Sordariomycetes</taxon>
        <taxon>Hypocreomycetidae</taxon>
        <taxon>Glomerellales</taxon>
        <taxon>Glomerellaceae</taxon>
        <taxon>Colletotrichum</taxon>
        <taxon>Colletotrichum orchidearum species complex</taxon>
    </lineage>
</organism>
<evidence type="ECO:0000256" key="1">
    <source>
        <dbReference type="SAM" id="MobiDB-lite"/>
    </source>
</evidence>
<feature type="region of interest" description="Disordered" evidence="1">
    <location>
        <begin position="59"/>
        <end position="80"/>
    </location>
</feature>
<gene>
    <name evidence="2" type="ORF">CSOJ01_10864</name>
</gene>
<name>A0A8H6IZT5_9PEZI</name>
<comment type="caution">
    <text evidence="2">The sequence shown here is derived from an EMBL/GenBank/DDBJ whole genome shotgun (WGS) entry which is preliminary data.</text>
</comment>
<dbReference type="Proteomes" id="UP000652219">
    <property type="component" value="Unassembled WGS sequence"/>
</dbReference>